<keyword evidence="10" id="KW-1185">Reference proteome</keyword>
<dbReference type="SUPFAM" id="SSF81345">
    <property type="entry name" value="ABC transporter involved in vitamin B12 uptake, BtuC"/>
    <property type="match status" value="1"/>
</dbReference>
<comment type="caution">
    <text evidence="9">The sequence shown here is derived from an EMBL/GenBank/DDBJ whole genome shotgun (WGS) entry which is preliminary data.</text>
</comment>
<dbReference type="PANTHER" id="PTHR30472:SF23">
    <property type="entry name" value="IRON-UPTAKE SYSTEM PERMEASE PROTEIN FEUC"/>
    <property type="match status" value="1"/>
</dbReference>
<accession>A0A9Q4B499</accession>
<gene>
    <name evidence="9" type="ORF">HXA33_16100</name>
</gene>
<dbReference type="Proteomes" id="UP001057753">
    <property type="component" value="Unassembled WGS sequence"/>
</dbReference>
<name>A0A9Q4B499_SALAG</name>
<dbReference type="Gene3D" id="1.10.3470.10">
    <property type="entry name" value="ABC transporter involved in vitamin B12 uptake, BtuC"/>
    <property type="match status" value="1"/>
</dbReference>
<feature type="transmembrane region" description="Helical" evidence="8">
    <location>
        <begin position="50"/>
        <end position="70"/>
    </location>
</feature>
<feature type="transmembrane region" description="Helical" evidence="8">
    <location>
        <begin position="280"/>
        <end position="299"/>
    </location>
</feature>
<evidence type="ECO:0000256" key="2">
    <source>
        <dbReference type="ARBA" id="ARBA00007935"/>
    </source>
</evidence>
<dbReference type="GO" id="GO:0033214">
    <property type="term" value="P:siderophore-iron import into cell"/>
    <property type="evidence" value="ECO:0007669"/>
    <property type="project" value="TreeGrafter"/>
</dbReference>
<keyword evidence="5 8" id="KW-0812">Transmembrane</keyword>
<evidence type="ECO:0000313" key="9">
    <source>
        <dbReference type="EMBL" id="MCR6098062.1"/>
    </source>
</evidence>
<feature type="transmembrane region" description="Helical" evidence="8">
    <location>
        <begin position="146"/>
        <end position="166"/>
    </location>
</feature>
<evidence type="ECO:0000256" key="3">
    <source>
        <dbReference type="ARBA" id="ARBA00022448"/>
    </source>
</evidence>
<feature type="transmembrane region" description="Helical" evidence="8">
    <location>
        <begin position="305"/>
        <end position="324"/>
    </location>
</feature>
<dbReference type="EMBL" id="JABXYM010000001">
    <property type="protein sequence ID" value="MCR6098062.1"/>
    <property type="molecule type" value="Genomic_DNA"/>
</dbReference>
<evidence type="ECO:0000256" key="5">
    <source>
        <dbReference type="ARBA" id="ARBA00022692"/>
    </source>
</evidence>
<evidence type="ECO:0000256" key="1">
    <source>
        <dbReference type="ARBA" id="ARBA00004651"/>
    </source>
</evidence>
<dbReference type="AlphaFoldDB" id="A0A9Q4B499"/>
<dbReference type="InterPro" id="IPR037294">
    <property type="entry name" value="ABC_BtuC-like"/>
</dbReference>
<reference evidence="9" key="1">
    <citation type="submission" date="2020-06" db="EMBL/GenBank/DDBJ databases">
        <title>Insight into the genomes of haloalkaliphilic bacilli from Kenyan soda lakes.</title>
        <authorList>
            <person name="Mwirichia R."/>
            <person name="Villamizar G.C."/>
            <person name="Poehlein A."/>
            <person name="Mugweru J."/>
            <person name="Kipnyargis A."/>
            <person name="Kiplimo D."/>
            <person name="Orwa P."/>
            <person name="Daniel R."/>
        </authorList>
    </citation>
    <scope>NUCLEOTIDE SEQUENCE</scope>
    <source>
        <strain evidence="9">B1096_S55</strain>
    </source>
</reference>
<evidence type="ECO:0000256" key="6">
    <source>
        <dbReference type="ARBA" id="ARBA00022989"/>
    </source>
</evidence>
<evidence type="ECO:0000256" key="8">
    <source>
        <dbReference type="SAM" id="Phobius"/>
    </source>
</evidence>
<dbReference type="Pfam" id="PF01032">
    <property type="entry name" value="FecCD"/>
    <property type="match status" value="1"/>
</dbReference>
<feature type="transmembrane region" description="Helical" evidence="8">
    <location>
        <begin position="6"/>
        <end position="29"/>
    </location>
</feature>
<comment type="subcellular location">
    <subcellularLocation>
        <location evidence="1">Cell membrane</location>
        <topology evidence="1">Multi-pass membrane protein</topology>
    </subcellularLocation>
</comment>
<dbReference type="RefSeq" id="WP_257822441.1">
    <property type="nucleotide sequence ID" value="NZ_JABXYM010000001.1"/>
</dbReference>
<keyword evidence="7 8" id="KW-0472">Membrane</keyword>
<keyword evidence="6 8" id="KW-1133">Transmembrane helix</keyword>
<dbReference type="InterPro" id="IPR000522">
    <property type="entry name" value="ABC_transptr_permease_BtuC"/>
</dbReference>
<comment type="similarity">
    <text evidence="2">Belongs to the binding-protein-dependent transport system permease family. FecCD subfamily.</text>
</comment>
<evidence type="ECO:0000256" key="7">
    <source>
        <dbReference type="ARBA" id="ARBA00023136"/>
    </source>
</evidence>
<keyword evidence="4" id="KW-1003">Cell membrane</keyword>
<dbReference type="PANTHER" id="PTHR30472">
    <property type="entry name" value="FERRIC ENTEROBACTIN TRANSPORT SYSTEM PERMEASE PROTEIN"/>
    <property type="match status" value="1"/>
</dbReference>
<feature type="transmembrane region" description="Helical" evidence="8">
    <location>
        <begin position="82"/>
        <end position="101"/>
    </location>
</feature>
<evidence type="ECO:0000313" key="10">
    <source>
        <dbReference type="Proteomes" id="UP001057753"/>
    </source>
</evidence>
<feature type="transmembrane region" description="Helical" evidence="8">
    <location>
        <begin position="236"/>
        <end position="260"/>
    </location>
</feature>
<dbReference type="CDD" id="cd06550">
    <property type="entry name" value="TM_ABC_iron-siderophores_like"/>
    <property type="match status" value="1"/>
</dbReference>
<feature type="transmembrane region" description="Helical" evidence="8">
    <location>
        <begin position="187"/>
        <end position="207"/>
    </location>
</feature>
<protein>
    <submittedName>
        <fullName evidence="9">Iron ABC transporter permease</fullName>
    </submittedName>
</protein>
<feature type="transmembrane region" description="Helical" evidence="8">
    <location>
        <begin position="110"/>
        <end position="134"/>
    </location>
</feature>
<dbReference type="GO" id="GO:0022857">
    <property type="term" value="F:transmembrane transporter activity"/>
    <property type="evidence" value="ECO:0007669"/>
    <property type="project" value="InterPro"/>
</dbReference>
<evidence type="ECO:0000256" key="4">
    <source>
        <dbReference type="ARBA" id="ARBA00022475"/>
    </source>
</evidence>
<organism evidence="9 10">
    <name type="scientific">Salipaludibacillus agaradhaerens</name>
    <name type="common">Bacillus agaradhaerens</name>
    <dbReference type="NCBI Taxonomy" id="76935"/>
    <lineage>
        <taxon>Bacteria</taxon>
        <taxon>Bacillati</taxon>
        <taxon>Bacillota</taxon>
        <taxon>Bacilli</taxon>
        <taxon>Bacillales</taxon>
        <taxon>Bacillaceae</taxon>
    </lineage>
</organism>
<sequence>MLVGGIGLIVFFYISLSVGIYDVSLQQLIDAFLRRNVSGNIDLVIFHFRLPRVILAGLIGLGLGIAGGVLQGITKNGLADPGILGINSGAGAAIVVFMFFFQGYVSSTSWLFTLTMPIYGLVGGLAAALIIYLISWEQGRLDPQRLLLTGIAAGAGFGAFTIFLSLKMKAQDFEMATVWLSGSIYSANWMFVLAVIPWFLICVPVIMRRTYMLDLFRMSEESLISIGVSVEKEKSILLLSSIGLISACVSVAGSISFVGLMAPHMARLIVGNEHKNIMPVCGLIGMLLVIGSDFIARTVVAPAEIPVGIIIAIIGVPYFVYLLFKVRM</sequence>
<proteinExistence type="inferred from homology"/>
<keyword evidence="3" id="KW-0813">Transport</keyword>
<dbReference type="GO" id="GO:0005886">
    <property type="term" value="C:plasma membrane"/>
    <property type="evidence" value="ECO:0007669"/>
    <property type="project" value="UniProtKB-SubCell"/>
</dbReference>
<dbReference type="FunFam" id="1.10.3470.10:FF:000001">
    <property type="entry name" value="Vitamin B12 ABC transporter permease BtuC"/>
    <property type="match status" value="1"/>
</dbReference>